<dbReference type="InterPro" id="IPR012318">
    <property type="entry name" value="HTH_CRP"/>
</dbReference>
<dbReference type="SUPFAM" id="SSF46785">
    <property type="entry name" value="Winged helix' DNA-binding domain"/>
    <property type="match status" value="1"/>
</dbReference>
<dbReference type="Pfam" id="PF00027">
    <property type="entry name" value="cNMP_binding"/>
    <property type="match status" value="1"/>
</dbReference>
<gene>
    <name evidence="7" type="ORF">UQ64_18525</name>
</gene>
<evidence type="ECO:0000313" key="8">
    <source>
        <dbReference type="Proteomes" id="UP000054709"/>
    </source>
</evidence>
<dbReference type="Gene3D" id="2.60.120.10">
    <property type="entry name" value="Jelly Rolls"/>
    <property type="match status" value="1"/>
</dbReference>
<dbReference type="GO" id="GO:0003677">
    <property type="term" value="F:DNA binding"/>
    <property type="evidence" value="ECO:0007669"/>
    <property type="project" value="UniProtKB-KW"/>
</dbReference>
<dbReference type="OrthoDB" id="9798104at2"/>
<feature type="domain" description="Cyclic nucleotide-binding" evidence="5">
    <location>
        <begin position="19"/>
        <end position="140"/>
    </location>
</feature>
<evidence type="ECO:0000313" key="7">
    <source>
        <dbReference type="EMBL" id="KTD85503.1"/>
    </source>
</evidence>
<evidence type="ECO:0000256" key="2">
    <source>
        <dbReference type="ARBA" id="ARBA00023125"/>
    </source>
</evidence>
<keyword evidence="3" id="KW-0010">Activator</keyword>
<dbReference type="PROSITE" id="PS00042">
    <property type="entry name" value="HTH_CRP_1"/>
    <property type="match status" value="1"/>
</dbReference>
<dbReference type="GO" id="GO:0005829">
    <property type="term" value="C:cytosol"/>
    <property type="evidence" value="ECO:0007669"/>
    <property type="project" value="TreeGrafter"/>
</dbReference>
<dbReference type="InterPro" id="IPR050397">
    <property type="entry name" value="Env_Response_Regulators"/>
</dbReference>
<dbReference type="RefSeq" id="WP_060624356.1">
    <property type="nucleotide sequence ID" value="NZ_LCZJ02000026.1"/>
</dbReference>
<dbReference type="InterPro" id="IPR036388">
    <property type="entry name" value="WH-like_DNA-bd_sf"/>
</dbReference>
<dbReference type="CDD" id="cd00092">
    <property type="entry name" value="HTH_CRP"/>
    <property type="match status" value="1"/>
</dbReference>
<dbReference type="InterPro" id="IPR000595">
    <property type="entry name" value="cNMP-bd_dom"/>
</dbReference>
<dbReference type="PROSITE" id="PS51063">
    <property type="entry name" value="HTH_CRP_2"/>
    <property type="match status" value="1"/>
</dbReference>
<evidence type="ECO:0000256" key="4">
    <source>
        <dbReference type="ARBA" id="ARBA00023163"/>
    </source>
</evidence>
<dbReference type="Pfam" id="PF13545">
    <property type="entry name" value="HTH_Crp_2"/>
    <property type="match status" value="1"/>
</dbReference>
<comment type="caution">
    <text evidence="7">The sequence shown here is derived from an EMBL/GenBank/DDBJ whole genome shotgun (WGS) entry which is preliminary data.</text>
</comment>
<evidence type="ECO:0000259" key="6">
    <source>
        <dbReference type="PROSITE" id="PS51063"/>
    </source>
</evidence>
<keyword evidence="1" id="KW-0805">Transcription regulation</keyword>
<dbReference type="AlphaFoldDB" id="A0A0W1AW28"/>
<dbReference type="PRINTS" id="PR00034">
    <property type="entry name" value="HTHCRP"/>
</dbReference>
<feature type="domain" description="HTH crp-type" evidence="6">
    <location>
        <begin position="154"/>
        <end position="228"/>
    </location>
</feature>
<dbReference type="EMBL" id="LCZJ02000026">
    <property type="protein sequence ID" value="KTD85503.1"/>
    <property type="molecule type" value="Genomic_DNA"/>
</dbReference>
<dbReference type="PROSITE" id="PS50042">
    <property type="entry name" value="CNMP_BINDING_3"/>
    <property type="match status" value="1"/>
</dbReference>
<evidence type="ECO:0000259" key="5">
    <source>
        <dbReference type="PROSITE" id="PS50042"/>
    </source>
</evidence>
<dbReference type="InterPro" id="IPR018335">
    <property type="entry name" value="Tscrpt_reg_HTH_Crp-type_CS"/>
</dbReference>
<keyword evidence="2" id="KW-0238">DNA-binding</keyword>
<name>A0A0W1AW28_9BACL</name>
<dbReference type="InterPro" id="IPR014710">
    <property type="entry name" value="RmlC-like_jellyroll"/>
</dbReference>
<keyword evidence="4" id="KW-0804">Transcription</keyword>
<accession>A0A0W1AW28</accession>
<dbReference type="SMART" id="SM00100">
    <property type="entry name" value="cNMP"/>
    <property type="match status" value="1"/>
</dbReference>
<dbReference type="Proteomes" id="UP000054709">
    <property type="component" value="Unassembled WGS sequence"/>
</dbReference>
<dbReference type="PANTHER" id="PTHR24567:SF28">
    <property type="entry name" value="LISTERIOLYSIN REGULATORY PROTEIN"/>
    <property type="match status" value="1"/>
</dbReference>
<evidence type="ECO:0000256" key="1">
    <source>
        <dbReference type="ARBA" id="ARBA00023015"/>
    </source>
</evidence>
<dbReference type="PANTHER" id="PTHR24567">
    <property type="entry name" value="CRP FAMILY TRANSCRIPTIONAL REGULATORY PROTEIN"/>
    <property type="match status" value="1"/>
</dbReference>
<sequence>MKEYSCQYAAEPCTRKVPIFAALSDDDLSRISAMIKHRKFTKGQPLILEGAPSDTLYIIQRGHVKLSKTTPEGKEQILHILTNGDFFGELSIFNSDELSNFSAYALKDTNICMLTRTDMEQLMTENPDISLRLLRSVTKRLAHTENLAQSLATKDPEIRIAYMIMELGDKYGKQRGAHIHIDLPLSREELASYVGVTRETISRKFSRFEDSGLIELIGNKQMLIIDPAGLESYMGY</sequence>
<dbReference type="SUPFAM" id="SSF51206">
    <property type="entry name" value="cAMP-binding domain-like"/>
    <property type="match status" value="1"/>
</dbReference>
<dbReference type="GO" id="GO:0003700">
    <property type="term" value="F:DNA-binding transcription factor activity"/>
    <property type="evidence" value="ECO:0007669"/>
    <property type="project" value="InterPro"/>
</dbReference>
<organism evidence="7 8">
    <name type="scientific">Paenibacillus etheri</name>
    <dbReference type="NCBI Taxonomy" id="1306852"/>
    <lineage>
        <taxon>Bacteria</taxon>
        <taxon>Bacillati</taxon>
        <taxon>Bacillota</taxon>
        <taxon>Bacilli</taxon>
        <taxon>Bacillales</taxon>
        <taxon>Paenibacillaceae</taxon>
        <taxon>Paenibacillus</taxon>
    </lineage>
</organism>
<evidence type="ECO:0000256" key="3">
    <source>
        <dbReference type="ARBA" id="ARBA00023159"/>
    </source>
</evidence>
<proteinExistence type="predicted"/>
<keyword evidence="8" id="KW-1185">Reference proteome</keyword>
<protein>
    <submittedName>
        <fullName evidence="7">cAMP-binding protein</fullName>
    </submittedName>
</protein>
<dbReference type="InterPro" id="IPR018490">
    <property type="entry name" value="cNMP-bd_dom_sf"/>
</dbReference>
<dbReference type="SMART" id="SM00419">
    <property type="entry name" value="HTH_CRP"/>
    <property type="match status" value="1"/>
</dbReference>
<reference evidence="7 8" key="1">
    <citation type="journal article" date="2015" name="Int. Biodeterior. Biodegradation">
        <title>Physiological and genetic screening methods for the isolation of methyl tert-butyl ether-degrading bacteria for bioremediation purposes.</title>
        <authorList>
            <person name="Guisado I.M."/>
            <person name="Purswani J."/>
            <person name="Gonzalez Lopez J."/>
            <person name="Pozo C."/>
        </authorList>
    </citation>
    <scope>NUCLEOTIDE SEQUENCE [LARGE SCALE GENOMIC DNA]</scope>
    <source>
        <strain evidence="7 8">SH7</strain>
    </source>
</reference>
<dbReference type="Gene3D" id="1.10.10.10">
    <property type="entry name" value="Winged helix-like DNA-binding domain superfamily/Winged helix DNA-binding domain"/>
    <property type="match status" value="1"/>
</dbReference>
<dbReference type="CDD" id="cd00038">
    <property type="entry name" value="CAP_ED"/>
    <property type="match status" value="1"/>
</dbReference>
<dbReference type="InterPro" id="IPR036390">
    <property type="entry name" value="WH_DNA-bd_sf"/>
</dbReference>